<dbReference type="GO" id="GO:0016787">
    <property type="term" value="F:hydrolase activity"/>
    <property type="evidence" value="ECO:0007669"/>
    <property type="project" value="UniProtKB-KW"/>
</dbReference>
<feature type="chain" id="PRO_5047232594" evidence="5">
    <location>
        <begin position="26"/>
        <end position="315"/>
    </location>
</feature>
<keyword evidence="8" id="KW-1185">Reference proteome</keyword>
<dbReference type="RefSeq" id="WP_202871203.1">
    <property type="nucleotide sequence ID" value="NZ_SODU01000003.1"/>
</dbReference>
<reference evidence="7 8" key="1">
    <citation type="submission" date="2019-03" db="EMBL/GenBank/DDBJ databases">
        <title>Genomic Encyclopedia of Type Strains, Phase III (KMG-III): the genomes of soil and plant-associated and newly described type strains.</title>
        <authorList>
            <person name="Whitman W."/>
        </authorList>
    </citation>
    <scope>NUCLEOTIDE SEQUENCE [LARGE SCALE GENOMIC DNA]</scope>
    <source>
        <strain evidence="7 8">VKMAc-2574</strain>
    </source>
</reference>
<organism evidence="7 8">
    <name type="scientific">Kribbella pratensis</name>
    <dbReference type="NCBI Taxonomy" id="2512112"/>
    <lineage>
        <taxon>Bacteria</taxon>
        <taxon>Bacillati</taxon>
        <taxon>Actinomycetota</taxon>
        <taxon>Actinomycetes</taxon>
        <taxon>Propionibacteriales</taxon>
        <taxon>Kribbellaceae</taxon>
        <taxon>Kribbella</taxon>
    </lineage>
</organism>
<dbReference type="PANTHER" id="PTHR40079">
    <property type="entry name" value="MANNAN ENDO-1,4-BETA-MANNOSIDASE E-RELATED"/>
    <property type="match status" value="1"/>
</dbReference>
<protein>
    <submittedName>
        <fullName evidence="7">Glycosyl hydrolase family 26</fullName>
    </submittedName>
</protein>
<feature type="signal peptide" evidence="5">
    <location>
        <begin position="1"/>
        <end position="25"/>
    </location>
</feature>
<dbReference type="InterPro" id="IPR000805">
    <property type="entry name" value="Glyco_hydro_26"/>
</dbReference>
<dbReference type="InterPro" id="IPR017853">
    <property type="entry name" value="GH"/>
</dbReference>
<evidence type="ECO:0000313" key="8">
    <source>
        <dbReference type="Proteomes" id="UP000295060"/>
    </source>
</evidence>
<feature type="active site" description="Nucleophile" evidence="4">
    <location>
        <position position="242"/>
    </location>
</feature>
<evidence type="ECO:0000256" key="5">
    <source>
        <dbReference type="SAM" id="SignalP"/>
    </source>
</evidence>
<dbReference type="PROSITE" id="PS51764">
    <property type="entry name" value="GH26"/>
    <property type="match status" value="1"/>
</dbReference>
<name>A0ABY2FC24_9ACTN</name>
<proteinExistence type="inferred from homology"/>
<dbReference type="Proteomes" id="UP000295060">
    <property type="component" value="Unassembled WGS sequence"/>
</dbReference>
<dbReference type="Pfam" id="PF02156">
    <property type="entry name" value="Glyco_hydro_26"/>
    <property type="match status" value="1"/>
</dbReference>
<accession>A0ABY2FC24</accession>
<keyword evidence="2 4" id="KW-0378">Hydrolase</keyword>
<evidence type="ECO:0000259" key="6">
    <source>
        <dbReference type="PROSITE" id="PS51764"/>
    </source>
</evidence>
<feature type="active site" description="Proton donor" evidence="4">
    <location>
        <position position="139"/>
    </location>
</feature>
<dbReference type="Gene3D" id="3.20.20.80">
    <property type="entry name" value="Glycosidases"/>
    <property type="match status" value="1"/>
</dbReference>
<dbReference type="EMBL" id="SODU01000003">
    <property type="protein sequence ID" value="TDW88144.1"/>
    <property type="molecule type" value="Genomic_DNA"/>
</dbReference>
<dbReference type="PANTHER" id="PTHR40079:SF4">
    <property type="entry name" value="GH26 DOMAIN-CONTAINING PROTEIN-RELATED"/>
    <property type="match status" value="1"/>
</dbReference>
<keyword evidence="3 4" id="KW-0326">Glycosidase</keyword>
<comment type="caution">
    <text evidence="7">The sequence shown here is derived from an EMBL/GenBank/DDBJ whole genome shotgun (WGS) entry which is preliminary data.</text>
</comment>
<dbReference type="InterPro" id="IPR022790">
    <property type="entry name" value="GH26_dom"/>
</dbReference>
<evidence type="ECO:0000256" key="1">
    <source>
        <dbReference type="ARBA" id="ARBA00007754"/>
    </source>
</evidence>
<dbReference type="SUPFAM" id="SSF51445">
    <property type="entry name" value="(Trans)glycosidases"/>
    <property type="match status" value="1"/>
</dbReference>
<evidence type="ECO:0000256" key="2">
    <source>
        <dbReference type="ARBA" id="ARBA00022801"/>
    </source>
</evidence>
<feature type="domain" description="GH26" evidence="6">
    <location>
        <begin position="25"/>
        <end position="315"/>
    </location>
</feature>
<evidence type="ECO:0000313" key="7">
    <source>
        <dbReference type="EMBL" id="TDW88144.1"/>
    </source>
</evidence>
<keyword evidence="5" id="KW-0732">Signal</keyword>
<evidence type="ECO:0000256" key="3">
    <source>
        <dbReference type="ARBA" id="ARBA00023295"/>
    </source>
</evidence>
<gene>
    <name evidence="7" type="ORF">EV137_6237</name>
</gene>
<evidence type="ECO:0000256" key="4">
    <source>
        <dbReference type="PROSITE-ProRule" id="PRU01100"/>
    </source>
</evidence>
<sequence>MMRRVAALLAAGLVMSSLSATPAVAEACGTADDLIPAQGAHFGAFADEDLDGVSEPAALEAKLSHKLGINHNFQHAGIEEEPIPDDIAAGRIPMISYAAGPEEVLRAKWTNGTLAADAVEEADALAAFCVPIFFRYSWEFELRYTDTELFKKAWKLFHDIFAERAPNVAFVWNPTWRAFIDTESGLADEFWPGAEYVDWVAADGYSRPRTDKPAYNYRSFESMFGPAYDFAVRYQKPFMVGETGVHRDETDLTRQAGYLDAARTKIKTSYPDLKAFLYFHMDGDLSDNHWRVDLPAGNPGLTALRGFAFDPYFNP</sequence>
<comment type="similarity">
    <text evidence="1 4">Belongs to the glycosyl hydrolase 26 family.</text>
</comment>